<keyword evidence="2" id="KW-1185">Reference proteome</keyword>
<protein>
    <submittedName>
        <fullName evidence="3 4">Uncharacterized protein LOC106474743</fullName>
    </submittedName>
</protein>
<evidence type="ECO:0000313" key="9">
    <source>
        <dbReference type="RefSeq" id="XP_022258752.1"/>
    </source>
</evidence>
<dbReference type="Pfam" id="PF02995">
    <property type="entry name" value="DUF229"/>
    <property type="match status" value="1"/>
</dbReference>
<dbReference type="CDD" id="cd16021">
    <property type="entry name" value="ALP_like"/>
    <property type="match status" value="1"/>
</dbReference>
<name>A0ABM1BY46_LIMPO</name>
<dbReference type="RefSeq" id="XP_022258750.1">
    <property type="nucleotide sequence ID" value="XM_022403042.1"/>
</dbReference>
<keyword evidence="1" id="KW-1133">Transmembrane helix</keyword>
<dbReference type="RefSeq" id="XP_022258751.1">
    <property type="nucleotide sequence ID" value="XM_022403043.1"/>
</dbReference>
<dbReference type="InterPro" id="IPR017850">
    <property type="entry name" value="Alkaline_phosphatase_core_sf"/>
</dbReference>
<dbReference type="RefSeq" id="XP_022258748.1">
    <property type="nucleotide sequence ID" value="XM_022403040.1"/>
</dbReference>
<dbReference type="RefSeq" id="XP_022258752.1">
    <property type="nucleotide sequence ID" value="XM_022403044.1"/>
</dbReference>
<dbReference type="Gene3D" id="3.40.720.10">
    <property type="entry name" value="Alkaline Phosphatase, subunit A"/>
    <property type="match status" value="1"/>
</dbReference>
<dbReference type="PANTHER" id="PTHR10974:SF73">
    <property type="entry name" value="FI21235P1"/>
    <property type="match status" value="1"/>
</dbReference>
<feature type="transmembrane region" description="Helical" evidence="1">
    <location>
        <begin position="10"/>
        <end position="28"/>
    </location>
</feature>
<proteinExistence type="predicted"/>
<dbReference type="SUPFAM" id="SSF53649">
    <property type="entry name" value="Alkaline phosphatase-like"/>
    <property type="match status" value="1"/>
</dbReference>
<dbReference type="RefSeq" id="XP_022258746.1">
    <property type="nucleotide sequence ID" value="XM_022403038.1"/>
</dbReference>
<keyword evidence="1" id="KW-0812">Transmembrane</keyword>
<dbReference type="RefSeq" id="XP_022258747.1">
    <property type="nucleotide sequence ID" value="XM_022403039.1"/>
</dbReference>
<dbReference type="RefSeq" id="XP_013790890.1">
    <property type="nucleotide sequence ID" value="XM_013935436.2"/>
</dbReference>
<sequence>MFVLVMKRRFWALTSLIFIFICGYIYILKRLPVWYKNVGDGWVFNDKHQTNKLPGHCQHPDLDPFHPQVMKYLKDIPKLECNNEEDWLLLSSGRILVNQKIIEKHGHFNCKLTYRVRMNDFENKKGKVVNFMSENSEIPLDSDFFYVSCKAKDGAKWKNLMAGVSRSESAVKRARTKNSAGEFMSLNVLMFGLDSMSRNHFIRKLPKTYTYLTSILKGIVLKGYNIVGDGTPQALIPILTGFTERELPETRKRFSEAQHVNVYPFIWKRFSEFGYVTAFAEDTPETGIFTYRLKGFDEQPTDHYMRSFFLEASKVASHHKKYCLGHKSHHVIMLNWLHQFFDVYPEVPKFAFGFHGEISHDDFNLVGTADDDILGFLKDLHHSSILNNTLLILMSDHGHRFAEIRKSQQGKLEERLPFFSLVLPPWFSTKYPKLYRNLQTNVDRLTTPFDIYSTLMTVLHTSVPLRGSVEKRSISLFSEVPSQRSCGHADIEPHWCTCLSWEDVFVDEPIAKEVAQAVIDFINDYTKNKRHLCAKLSLDKVTVCQQLLPNKALLKFKKSSDKDGFLADLSDNTVVSEATYQVQFHAFPSGGIFEASVKHDIPRGTFHVREQEISRVNLYGPQPHCVQDSYPQLRKYCYCKVQ</sequence>
<keyword evidence="1" id="KW-0472">Membrane</keyword>
<organism evidence="2 3">
    <name type="scientific">Limulus polyphemus</name>
    <name type="common">Atlantic horseshoe crab</name>
    <dbReference type="NCBI Taxonomy" id="6850"/>
    <lineage>
        <taxon>Eukaryota</taxon>
        <taxon>Metazoa</taxon>
        <taxon>Ecdysozoa</taxon>
        <taxon>Arthropoda</taxon>
        <taxon>Chelicerata</taxon>
        <taxon>Merostomata</taxon>
        <taxon>Xiphosura</taxon>
        <taxon>Limulidae</taxon>
        <taxon>Limulus</taxon>
    </lineage>
</organism>
<evidence type="ECO:0000313" key="5">
    <source>
        <dbReference type="RefSeq" id="XP_022258747.1"/>
    </source>
</evidence>
<dbReference type="InterPro" id="IPR004245">
    <property type="entry name" value="DUF229"/>
</dbReference>
<dbReference type="Proteomes" id="UP000694941">
    <property type="component" value="Unplaced"/>
</dbReference>
<evidence type="ECO:0000313" key="7">
    <source>
        <dbReference type="RefSeq" id="XP_022258750.1"/>
    </source>
</evidence>
<dbReference type="GeneID" id="106474743"/>
<evidence type="ECO:0000313" key="6">
    <source>
        <dbReference type="RefSeq" id="XP_022258748.1"/>
    </source>
</evidence>
<evidence type="ECO:0000313" key="3">
    <source>
        <dbReference type="RefSeq" id="XP_013790890.1"/>
    </source>
</evidence>
<accession>A0ABM1BY46</accession>
<dbReference type="PANTHER" id="PTHR10974">
    <property type="entry name" value="FI08016P-RELATED"/>
    <property type="match status" value="1"/>
</dbReference>
<reference evidence="3 4" key="1">
    <citation type="submission" date="2025-05" db="UniProtKB">
        <authorList>
            <consortium name="RefSeq"/>
        </authorList>
    </citation>
    <scope>IDENTIFICATION</scope>
    <source>
        <tissue evidence="3 4">Muscle</tissue>
    </source>
</reference>
<evidence type="ECO:0000313" key="4">
    <source>
        <dbReference type="RefSeq" id="XP_022258746.1"/>
    </source>
</evidence>
<evidence type="ECO:0000313" key="8">
    <source>
        <dbReference type="RefSeq" id="XP_022258751.1"/>
    </source>
</evidence>
<evidence type="ECO:0000313" key="2">
    <source>
        <dbReference type="Proteomes" id="UP000694941"/>
    </source>
</evidence>
<gene>
    <name evidence="3 4 5 6 7 8 9" type="primary">LOC106474743</name>
</gene>
<evidence type="ECO:0000256" key="1">
    <source>
        <dbReference type="SAM" id="Phobius"/>
    </source>
</evidence>